<dbReference type="EMBL" id="BJZS01000075">
    <property type="protein sequence ID" value="GEO96234.1"/>
    <property type="molecule type" value="Genomic_DNA"/>
</dbReference>
<keyword evidence="3" id="KW-1185">Reference proteome</keyword>
<dbReference type="Proteomes" id="UP000321103">
    <property type="component" value="Unassembled WGS sequence"/>
</dbReference>
<proteinExistence type="predicted"/>
<evidence type="ECO:0000313" key="2">
    <source>
        <dbReference type="EMBL" id="GEO96234.1"/>
    </source>
</evidence>
<sequence>MIRVPGGIPGAASCRAVTSRPVISSEKSVSISTAAGLPVGVLIGMGPVLSTAPDRPGAVHGRPRTGAAISHQYAQRPPGPEPDH</sequence>
<organism evidence="2 3">
    <name type="scientific">Kocuria turfanensis</name>
    <dbReference type="NCBI Taxonomy" id="388357"/>
    <lineage>
        <taxon>Bacteria</taxon>
        <taxon>Bacillati</taxon>
        <taxon>Actinomycetota</taxon>
        <taxon>Actinomycetes</taxon>
        <taxon>Micrococcales</taxon>
        <taxon>Micrococcaceae</taxon>
        <taxon>Kocuria</taxon>
    </lineage>
</organism>
<accession>A0A512IEV3</accession>
<dbReference type="AlphaFoldDB" id="A0A512IEV3"/>
<reference evidence="2 3" key="1">
    <citation type="submission" date="2019-07" db="EMBL/GenBank/DDBJ databases">
        <title>Whole genome shotgun sequence of Kocuria turfanensis NBRC 107627.</title>
        <authorList>
            <person name="Hosoyama A."/>
            <person name="Uohara A."/>
            <person name="Ohji S."/>
            <person name="Ichikawa N."/>
        </authorList>
    </citation>
    <scope>NUCLEOTIDE SEQUENCE [LARGE SCALE GENOMIC DNA]</scope>
    <source>
        <strain evidence="2 3">NBRC 107627</strain>
    </source>
</reference>
<name>A0A512IEV3_9MICC</name>
<evidence type="ECO:0000313" key="3">
    <source>
        <dbReference type="Proteomes" id="UP000321103"/>
    </source>
</evidence>
<feature type="region of interest" description="Disordered" evidence="1">
    <location>
        <begin position="48"/>
        <end position="84"/>
    </location>
</feature>
<protein>
    <submittedName>
        <fullName evidence="2">Uncharacterized protein</fullName>
    </submittedName>
</protein>
<evidence type="ECO:0000256" key="1">
    <source>
        <dbReference type="SAM" id="MobiDB-lite"/>
    </source>
</evidence>
<comment type="caution">
    <text evidence="2">The sequence shown here is derived from an EMBL/GenBank/DDBJ whole genome shotgun (WGS) entry which is preliminary data.</text>
</comment>
<gene>
    <name evidence="2" type="ORF">KTU01_23570</name>
</gene>